<feature type="compositionally biased region" description="Basic residues" evidence="1">
    <location>
        <begin position="75"/>
        <end position="99"/>
    </location>
</feature>
<organism evidence="2 3">
    <name type="scientific">Lasallia pustulata</name>
    <dbReference type="NCBI Taxonomy" id="136370"/>
    <lineage>
        <taxon>Eukaryota</taxon>
        <taxon>Fungi</taxon>
        <taxon>Dikarya</taxon>
        <taxon>Ascomycota</taxon>
        <taxon>Pezizomycotina</taxon>
        <taxon>Lecanoromycetes</taxon>
        <taxon>OSLEUM clade</taxon>
        <taxon>Umbilicariomycetidae</taxon>
        <taxon>Umbilicariales</taxon>
        <taxon>Umbilicariaceae</taxon>
        <taxon>Lasallia</taxon>
    </lineage>
</organism>
<feature type="compositionally biased region" description="Basic and acidic residues" evidence="1">
    <location>
        <begin position="20"/>
        <end position="30"/>
    </location>
</feature>
<evidence type="ECO:0000313" key="2">
    <source>
        <dbReference type="EMBL" id="KAA6407286.1"/>
    </source>
</evidence>
<evidence type="ECO:0000313" key="3">
    <source>
        <dbReference type="Proteomes" id="UP000324767"/>
    </source>
</evidence>
<feature type="region of interest" description="Disordered" evidence="1">
    <location>
        <begin position="75"/>
        <end position="115"/>
    </location>
</feature>
<reference evidence="2 3" key="1">
    <citation type="submission" date="2019-09" db="EMBL/GenBank/DDBJ databases">
        <title>The hologenome of the rock-dwelling lichen Lasallia pustulata.</title>
        <authorList>
            <person name="Greshake Tzovaras B."/>
            <person name="Segers F."/>
            <person name="Bicker A."/>
            <person name="Dal Grande F."/>
            <person name="Otte J."/>
            <person name="Hankeln T."/>
            <person name="Schmitt I."/>
            <person name="Ebersberger I."/>
        </authorList>
    </citation>
    <scope>NUCLEOTIDE SEQUENCE [LARGE SCALE GENOMIC DNA]</scope>
    <source>
        <strain evidence="2">A1-1</strain>
    </source>
</reference>
<proteinExistence type="predicted"/>
<accession>A0A5M8PE73</accession>
<comment type="caution">
    <text evidence="2">The sequence shown here is derived from an EMBL/GenBank/DDBJ whole genome shotgun (WGS) entry which is preliminary data.</text>
</comment>
<sequence length="310" mass="34446">MRYKLRPLHFNKRVQRQRPQTHERDRDQHQPRRKINSRRPKKESAHRPSKLIPLHIQNPIPRLPMRHRLRHPMHPQGRLRHHARHAPHHTLRRSRKRKMPGQETAGGETHDDEAVPDALVQREQFRLAVIGQAGERFAMGPAPRGEARPLVKDVDGWFGKVEWGVAVGLFGLLASGEEDVGQRVRGREDGRGHHIEGFAQPQEAGGAGAEEDGCGGGLKWGEREVLDRAGEAGGYEPEGLQAGEGFGEEVGFTFVKDLLFGYGGDGHVVGFDKVVNLFGGDGERVVVVALQHEAPAVSVKGMHHGPVRVA</sequence>
<protein>
    <submittedName>
        <fullName evidence="2">Uncharacterized protein</fullName>
    </submittedName>
</protein>
<dbReference type="AlphaFoldDB" id="A0A5M8PE73"/>
<evidence type="ECO:0000256" key="1">
    <source>
        <dbReference type="SAM" id="MobiDB-lite"/>
    </source>
</evidence>
<name>A0A5M8PE73_9LECA</name>
<gene>
    <name evidence="2" type="ORF">FRX48_08834</name>
</gene>
<feature type="compositionally biased region" description="Basic residues" evidence="1">
    <location>
        <begin position="31"/>
        <end position="41"/>
    </location>
</feature>
<feature type="region of interest" description="Disordered" evidence="1">
    <location>
        <begin position="1"/>
        <end position="54"/>
    </location>
</feature>
<dbReference type="Proteomes" id="UP000324767">
    <property type="component" value="Unassembled WGS sequence"/>
</dbReference>
<feature type="compositionally biased region" description="Basic residues" evidence="1">
    <location>
        <begin position="1"/>
        <end position="16"/>
    </location>
</feature>
<dbReference type="EMBL" id="VXIT01000018">
    <property type="protein sequence ID" value="KAA6407286.1"/>
    <property type="molecule type" value="Genomic_DNA"/>
</dbReference>